<evidence type="ECO:0000256" key="8">
    <source>
        <dbReference type="ARBA" id="ARBA00022692"/>
    </source>
</evidence>
<evidence type="ECO:0000256" key="5">
    <source>
        <dbReference type="ARBA" id="ARBA00022553"/>
    </source>
</evidence>
<evidence type="ECO:0000313" key="24">
    <source>
        <dbReference type="EMBL" id="PKI69570.1"/>
    </source>
</evidence>
<dbReference type="OrthoDB" id="1103805at2759"/>
<evidence type="ECO:0000256" key="3">
    <source>
        <dbReference type="ARBA" id="ARBA00022475"/>
    </source>
</evidence>
<evidence type="ECO:0000313" key="25">
    <source>
        <dbReference type="Proteomes" id="UP000197138"/>
    </source>
</evidence>
<evidence type="ECO:0000256" key="19">
    <source>
        <dbReference type="ARBA" id="ARBA00048679"/>
    </source>
</evidence>
<keyword evidence="10" id="KW-0677">Repeat</keyword>
<dbReference type="InterPro" id="IPR011009">
    <property type="entry name" value="Kinase-like_dom_sf"/>
</dbReference>
<evidence type="ECO:0000256" key="21">
    <source>
        <dbReference type="RuleBase" id="RU000304"/>
    </source>
</evidence>
<evidence type="ECO:0000256" key="13">
    <source>
        <dbReference type="ARBA" id="ARBA00022840"/>
    </source>
</evidence>
<evidence type="ECO:0000256" key="12">
    <source>
        <dbReference type="ARBA" id="ARBA00022777"/>
    </source>
</evidence>
<comment type="similarity">
    <text evidence="21">Belongs to the protein kinase superfamily.</text>
</comment>
<dbReference type="InterPro" id="IPR008271">
    <property type="entry name" value="Ser/Thr_kinase_AS"/>
</dbReference>
<dbReference type="Proteomes" id="UP000197138">
    <property type="component" value="Unassembled WGS sequence"/>
</dbReference>
<evidence type="ECO:0000256" key="4">
    <source>
        <dbReference type="ARBA" id="ARBA00022527"/>
    </source>
</evidence>
<gene>
    <name evidence="23" type="ORF">CDL15_Pgr013171</name>
    <name evidence="24" type="ORF">CRG98_010053</name>
</gene>
<dbReference type="InterPro" id="IPR000719">
    <property type="entry name" value="Prot_kinase_dom"/>
</dbReference>
<keyword evidence="9" id="KW-0732">Signal</keyword>
<dbReference type="AlphaFoldDB" id="A0A218WF54"/>
<dbReference type="PROSITE" id="PS50011">
    <property type="entry name" value="PROTEIN_KINASE_DOM"/>
    <property type="match status" value="1"/>
</dbReference>
<comment type="caution">
    <text evidence="23">The sequence shown here is derived from an EMBL/GenBank/DDBJ whole genome shotgun (WGS) entry which is preliminary data.</text>
</comment>
<dbReference type="PANTHER" id="PTHR48055:SF55">
    <property type="entry name" value="PROTEIN KINASE DOMAIN-CONTAINING PROTEIN"/>
    <property type="match status" value="1"/>
</dbReference>
<evidence type="ECO:0000256" key="11">
    <source>
        <dbReference type="ARBA" id="ARBA00022741"/>
    </source>
</evidence>
<evidence type="ECO:0000256" key="20">
    <source>
        <dbReference type="PROSITE-ProRule" id="PRU10141"/>
    </source>
</evidence>
<evidence type="ECO:0000313" key="26">
    <source>
        <dbReference type="Proteomes" id="UP000233551"/>
    </source>
</evidence>
<dbReference type="PROSITE" id="PS00107">
    <property type="entry name" value="PROTEIN_KINASE_ATP"/>
    <property type="match status" value="1"/>
</dbReference>
<comment type="catalytic activity">
    <reaction evidence="19">
        <text>L-seryl-[protein] + ATP = O-phospho-L-seryl-[protein] + ADP + H(+)</text>
        <dbReference type="Rhea" id="RHEA:17989"/>
        <dbReference type="Rhea" id="RHEA-COMP:9863"/>
        <dbReference type="Rhea" id="RHEA-COMP:11604"/>
        <dbReference type="ChEBI" id="CHEBI:15378"/>
        <dbReference type="ChEBI" id="CHEBI:29999"/>
        <dbReference type="ChEBI" id="CHEBI:30616"/>
        <dbReference type="ChEBI" id="CHEBI:83421"/>
        <dbReference type="ChEBI" id="CHEBI:456216"/>
        <dbReference type="EC" id="2.7.11.1"/>
    </reaction>
</comment>
<keyword evidence="8" id="KW-0812">Transmembrane</keyword>
<dbReference type="GeneID" id="116194397"/>
<keyword evidence="12" id="KW-0418">Kinase</keyword>
<keyword evidence="26" id="KW-1185">Reference proteome</keyword>
<accession>A0A218WF54</accession>
<organism evidence="23 25">
    <name type="scientific">Punica granatum</name>
    <name type="common">Pomegranate</name>
    <dbReference type="NCBI Taxonomy" id="22663"/>
    <lineage>
        <taxon>Eukaryota</taxon>
        <taxon>Viridiplantae</taxon>
        <taxon>Streptophyta</taxon>
        <taxon>Embryophyta</taxon>
        <taxon>Tracheophyta</taxon>
        <taxon>Spermatophyta</taxon>
        <taxon>Magnoliopsida</taxon>
        <taxon>eudicotyledons</taxon>
        <taxon>Gunneridae</taxon>
        <taxon>Pentapetalae</taxon>
        <taxon>rosids</taxon>
        <taxon>malvids</taxon>
        <taxon>Myrtales</taxon>
        <taxon>Lythraceae</taxon>
        <taxon>Punica</taxon>
    </lineage>
</organism>
<evidence type="ECO:0000256" key="2">
    <source>
        <dbReference type="ARBA" id="ARBA00012513"/>
    </source>
</evidence>
<dbReference type="InterPro" id="IPR001245">
    <property type="entry name" value="Ser-Thr/Tyr_kinase_cat_dom"/>
</dbReference>
<keyword evidence="6" id="KW-0433">Leucine-rich repeat</keyword>
<keyword evidence="3" id="KW-1003">Cell membrane</keyword>
<protein>
    <recommendedName>
        <fullName evidence="2">non-specific serine/threonine protein kinase</fullName>
        <ecNumber evidence="2">2.7.11.1</ecNumber>
    </recommendedName>
</protein>
<feature type="binding site" evidence="20">
    <location>
        <position position="48"/>
    </location>
    <ligand>
        <name>ATP</name>
        <dbReference type="ChEBI" id="CHEBI:30616"/>
    </ligand>
</feature>
<dbReference type="PROSITE" id="PS00108">
    <property type="entry name" value="PROTEIN_KINASE_ST"/>
    <property type="match status" value="1"/>
</dbReference>
<keyword evidence="17" id="KW-0325">Glycoprotein</keyword>
<name>A0A218WF54_PUNGR</name>
<proteinExistence type="inferred from homology"/>
<dbReference type="GO" id="GO:0004674">
    <property type="term" value="F:protein serine/threonine kinase activity"/>
    <property type="evidence" value="ECO:0007669"/>
    <property type="project" value="UniProtKB-KW"/>
</dbReference>
<dbReference type="EMBL" id="MTKT01004581">
    <property type="protein sequence ID" value="OWM70990.1"/>
    <property type="molecule type" value="Genomic_DNA"/>
</dbReference>
<dbReference type="EMBL" id="PGOL01000492">
    <property type="protein sequence ID" value="PKI69570.1"/>
    <property type="molecule type" value="Genomic_DNA"/>
</dbReference>
<evidence type="ECO:0000256" key="1">
    <source>
        <dbReference type="ARBA" id="ARBA00004162"/>
    </source>
</evidence>
<dbReference type="STRING" id="22663.A0A218WF54"/>
<dbReference type="GO" id="GO:0005886">
    <property type="term" value="C:plasma membrane"/>
    <property type="evidence" value="ECO:0007669"/>
    <property type="project" value="UniProtKB-SubCell"/>
</dbReference>
<evidence type="ECO:0000256" key="17">
    <source>
        <dbReference type="ARBA" id="ARBA00023180"/>
    </source>
</evidence>
<reference evidence="24 26" key="3">
    <citation type="submission" date="2017-11" db="EMBL/GenBank/DDBJ databases">
        <title>De-novo sequencing of pomegranate (Punica granatum L.) genome.</title>
        <authorList>
            <person name="Akparov Z."/>
            <person name="Amiraslanov A."/>
            <person name="Hajiyeva S."/>
            <person name="Abbasov M."/>
            <person name="Kaur K."/>
            <person name="Hamwieh A."/>
            <person name="Solovyev V."/>
            <person name="Salamov A."/>
            <person name="Braich B."/>
            <person name="Kosarev P."/>
            <person name="Mahmoud A."/>
            <person name="Hajiyev E."/>
            <person name="Babayeva S."/>
            <person name="Izzatullayeva V."/>
            <person name="Mammadov A."/>
            <person name="Mammadov A."/>
            <person name="Sharifova S."/>
            <person name="Ojaghi J."/>
            <person name="Eynullazada K."/>
            <person name="Bayramov B."/>
            <person name="Abdulazimova A."/>
            <person name="Shahmuradov I."/>
        </authorList>
    </citation>
    <scope>NUCLEOTIDE SEQUENCE [LARGE SCALE GENOMIC DNA]</scope>
    <source>
        <strain evidence="24">AG2017</strain>
        <strain evidence="26">cv. AG2017</strain>
        <tissue evidence="24">Leaf</tissue>
    </source>
</reference>
<dbReference type="Gene3D" id="3.30.200.20">
    <property type="entry name" value="Phosphorylase Kinase, domain 1"/>
    <property type="match status" value="1"/>
</dbReference>
<evidence type="ECO:0000256" key="18">
    <source>
        <dbReference type="ARBA" id="ARBA00047899"/>
    </source>
</evidence>
<dbReference type="EC" id="2.7.11.1" evidence="2"/>
<keyword evidence="16" id="KW-0675">Receptor</keyword>
<keyword evidence="4 21" id="KW-0723">Serine/threonine-protein kinase</keyword>
<keyword evidence="11 20" id="KW-0547">Nucleotide-binding</keyword>
<keyword evidence="15" id="KW-0472">Membrane</keyword>
<feature type="domain" description="Protein kinase" evidence="22">
    <location>
        <begin position="17"/>
        <end position="336"/>
    </location>
</feature>
<evidence type="ECO:0000259" key="22">
    <source>
        <dbReference type="PROSITE" id="PS50011"/>
    </source>
</evidence>
<dbReference type="Proteomes" id="UP000233551">
    <property type="component" value="Unassembled WGS sequence"/>
</dbReference>
<dbReference type="FunFam" id="1.10.510.10:FF:000358">
    <property type="entry name" value="Putative leucine-rich repeat receptor-like serine/threonine-protein kinase"/>
    <property type="match status" value="1"/>
</dbReference>
<evidence type="ECO:0000256" key="14">
    <source>
        <dbReference type="ARBA" id="ARBA00022989"/>
    </source>
</evidence>
<keyword evidence="5" id="KW-0597">Phosphoprotein</keyword>
<reference evidence="23" key="2">
    <citation type="submission" date="2017-06" db="EMBL/GenBank/DDBJ databases">
        <title>The pomegranate genome and the genomics of punicalagin biosynthesis.</title>
        <authorList>
            <person name="Xu C."/>
        </authorList>
    </citation>
    <scope>NUCLEOTIDE SEQUENCE [LARGE SCALE GENOMIC DNA]</scope>
    <source>
        <tissue evidence="23">Fresh leaf</tissue>
    </source>
</reference>
<dbReference type="SMART" id="SM00220">
    <property type="entry name" value="S_TKc"/>
    <property type="match status" value="1"/>
</dbReference>
<evidence type="ECO:0000256" key="7">
    <source>
        <dbReference type="ARBA" id="ARBA00022679"/>
    </source>
</evidence>
<comment type="catalytic activity">
    <reaction evidence="18">
        <text>L-threonyl-[protein] + ATP = O-phospho-L-threonyl-[protein] + ADP + H(+)</text>
        <dbReference type="Rhea" id="RHEA:46608"/>
        <dbReference type="Rhea" id="RHEA-COMP:11060"/>
        <dbReference type="Rhea" id="RHEA-COMP:11605"/>
        <dbReference type="ChEBI" id="CHEBI:15378"/>
        <dbReference type="ChEBI" id="CHEBI:30013"/>
        <dbReference type="ChEBI" id="CHEBI:30616"/>
        <dbReference type="ChEBI" id="CHEBI:61977"/>
        <dbReference type="ChEBI" id="CHEBI:456216"/>
        <dbReference type="EC" id="2.7.11.1"/>
    </reaction>
</comment>
<sequence>MCAPTRRNSGAHTADGFSEARLIGIGAFGSVYKGIIGEGEDQKIIAVKVLNMMRRGAIKSFMAECEALKNIRHRNLLKVLTACSGIDSNGNDFKALVYEFMVNDNLENWLHPTHLEENGVTETKRNLSLLLRLNIVIDIACSLDYLHHQFECPIVHCDLKPSNILLDEQMVAHVSDFGLARFIPRRIDELCTNQSSSMGVRGSTGYVAPEYGLGSEVSTWGDVYSYGIVLLELFTAKRPTDEMFDENLNLHNYVKKALLGGVEEIVDPILLEEGQAVEQRVKTHFRASSSSGNGRVIECLISVFQVGLACSNEQPKERMDICDVVVELSSIRNKLVPRRGRT</sequence>
<dbReference type="SUPFAM" id="SSF56112">
    <property type="entry name" value="Protein kinase-like (PK-like)"/>
    <property type="match status" value="1"/>
</dbReference>
<dbReference type="Pfam" id="PF07714">
    <property type="entry name" value="PK_Tyr_Ser-Thr"/>
    <property type="match status" value="1"/>
</dbReference>
<evidence type="ECO:0000256" key="15">
    <source>
        <dbReference type="ARBA" id="ARBA00023136"/>
    </source>
</evidence>
<dbReference type="InterPro" id="IPR017441">
    <property type="entry name" value="Protein_kinase_ATP_BS"/>
</dbReference>
<dbReference type="Gene3D" id="1.10.510.10">
    <property type="entry name" value="Transferase(Phosphotransferase) domain 1"/>
    <property type="match status" value="1"/>
</dbReference>
<dbReference type="GO" id="GO:0005524">
    <property type="term" value="F:ATP binding"/>
    <property type="evidence" value="ECO:0007669"/>
    <property type="project" value="UniProtKB-UniRule"/>
</dbReference>
<evidence type="ECO:0000256" key="6">
    <source>
        <dbReference type="ARBA" id="ARBA00022614"/>
    </source>
</evidence>
<evidence type="ECO:0000256" key="9">
    <source>
        <dbReference type="ARBA" id="ARBA00022729"/>
    </source>
</evidence>
<evidence type="ECO:0000313" key="23">
    <source>
        <dbReference type="EMBL" id="OWM70990.1"/>
    </source>
</evidence>
<dbReference type="InterPro" id="IPR051564">
    <property type="entry name" value="LRR_receptor-like_kinase"/>
</dbReference>
<comment type="subcellular location">
    <subcellularLocation>
        <location evidence="1">Cell membrane</location>
        <topology evidence="1">Single-pass membrane protein</topology>
    </subcellularLocation>
</comment>
<reference evidence="25" key="1">
    <citation type="journal article" date="2017" name="Plant J.">
        <title>The pomegranate (Punica granatum L.) genome and the genomics of punicalagin biosynthesis.</title>
        <authorList>
            <person name="Qin G."/>
            <person name="Xu C."/>
            <person name="Ming R."/>
            <person name="Tang H."/>
            <person name="Guyot R."/>
            <person name="Kramer E.M."/>
            <person name="Hu Y."/>
            <person name="Yi X."/>
            <person name="Qi Y."/>
            <person name="Xu X."/>
            <person name="Gao Z."/>
            <person name="Pan H."/>
            <person name="Jian J."/>
            <person name="Tian Y."/>
            <person name="Yue Z."/>
            <person name="Xu Y."/>
        </authorList>
    </citation>
    <scope>NUCLEOTIDE SEQUENCE [LARGE SCALE GENOMIC DNA]</scope>
    <source>
        <strain evidence="25">cv. Dabenzi</strain>
    </source>
</reference>
<dbReference type="PANTHER" id="PTHR48055">
    <property type="entry name" value="LEUCINE-RICH REPEAT RECEPTOR PROTEIN KINASE EMS1"/>
    <property type="match status" value="1"/>
</dbReference>
<keyword evidence="7" id="KW-0808">Transferase</keyword>
<evidence type="ECO:0000256" key="10">
    <source>
        <dbReference type="ARBA" id="ARBA00022737"/>
    </source>
</evidence>
<keyword evidence="13 20" id="KW-0067">ATP-binding</keyword>
<keyword evidence="14" id="KW-1133">Transmembrane helix</keyword>
<evidence type="ECO:0000256" key="16">
    <source>
        <dbReference type="ARBA" id="ARBA00023170"/>
    </source>
</evidence>